<protein>
    <submittedName>
        <fullName evidence="2">Uncharacterized protein</fullName>
    </submittedName>
</protein>
<feature type="region of interest" description="Disordered" evidence="1">
    <location>
        <begin position="79"/>
        <end position="125"/>
    </location>
</feature>
<reference evidence="2 3" key="1">
    <citation type="journal article" date="2018" name="Front. Microbiol.">
        <title>Genomic and genetic insights into a cosmopolitan fungus, Paecilomyces variotii (Eurotiales).</title>
        <authorList>
            <person name="Urquhart A.S."/>
            <person name="Mondo S.J."/>
            <person name="Makela M.R."/>
            <person name="Hane J.K."/>
            <person name="Wiebenga A."/>
            <person name="He G."/>
            <person name="Mihaltcheva S."/>
            <person name="Pangilinan J."/>
            <person name="Lipzen A."/>
            <person name="Barry K."/>
            <person name="de Vries R.P."/>
            <person name="Grigoriev I.V."/>
            <person name="Idnurm A."/>
        </authorList>
    </citation>
    <scope>NUCLEOTIDE SEQUENCE [LARGE SCALE GENOMIC DNA]</scope>
    <source>
        <strain evidence="2 3">CBS 101075</strain>
    </source>
</reference>
<dbReference type="RefSeq" id="XP_028481488.1">
    <property type="nucleotide sequence ID" value="XM_028632373.1"/>
</dbReference>
<feature type="compositionally biased region" description="Acidic residues" evidence="1">
    <location>
        <begin position="112"/>
        <end position="125"/>
    </location>
</feature>
<accession>A0A443HJ22</accession>
<proteinExistence type="predicted"/>
<dbReference type="GeneID" id="39601650"/>
<evidence type="ECO:0000313" key="2">
    <source>
        <dbReference type="EMBL" id="RWQ91843.1"/>
    </source>
</evidence>
<comment type="caution">
    <text evidence="2">The sequence shown here is derived from an EMBL/GenBank/DDBJ whole genome shotgun (WGS) entry which is preliminary data.</text>
</comment>
<keyword evidence="3" id="KW-1185">Reference proteome</keyword>
<dbReference type="VEuPathDB" id="FungiDB:C8Q69DRAFT_501800"/>
<gene>
    <name evidence="2" type="ORF">C8Q69DRAFT_501800</name>
</gene>
<dbReference type="AlphaFoldDB" id="A0A443HJ22"/>
<dbReference type="EMBL" id="RCNU01000016">
    <property type="protein sequence ID" value="RWQ91843.1"/>
    <property type="molecule type" value="Genomic_DNA"/>
</dbReference>
<dbReference type="Proteomes" id="UP000283841">
    <property type="component" value="Unassembled WGS sequence"/>
</dbReference>
<sequence length="125" mass="14239">MSAAELIKYRWFSPQESQNKMCKRIQLVYTCGCRKEGDQIQCDDRRGTNTRCEDKKIATENRDVGNYCFKHLVKDGTQITYDRGEGNGNNKGKRPASATSAAPKAKKPRVEVDEEDEEDELNFLA</sequence>
<organism evidence="2 3">
    <name type="scientific">Byssochlamys spectabilis</name>
    <name type="common">Paecilomyces variotii</name>
    <dbReference type="NCBI Taxonomy" id="264951"/>
    <lineage>
        <taxon>Eukaryota</taxon>
        <taxon>Fungi</taxon>
        <taxon>Dikarya</taxon>
        <taxon>Ascomycota</taxon>
        <taxon>Pezizomycotina</taxon>
        <taxon>Eurotiomycetes</taxon>
        <taxon>Eurotiomycetidae</taxon>
        <taxon>Eurotiales</taxon>
        <taxon>Thermoascaceae</taxon>
        <taxon>Paecilomyces</taxon>
    </lineage>
</organism>
<evidence type="ECO:0000256" key="1">
    <source>
        <dbReference type="SAM" id="MobiDB-lite"/>
    </source>
</evidence>
<name>A0A443HJ22_BYSSP</name>
<evidence type="ECO:0000313" key="3">
    <source>
        <dbReference type="Proteomes" id="UP000283841"/>
    </source>
</evidence>